<accession>A0A1Q9E350</accession>
<name>A0A1Q9E350_SYMMI</name>
<proteinExistence type="predicted"/>
<comment type="caution">
    <text evidence="2">The sequence shown here is derived from an EMBL/GenBank/DDBJ whole genome shotgun (WGS) entry which is preliminary data.</text>
</comment>
<dbReference type="EMBL" id="LSRX01000279">
    <property type="protein sequence ID" value="OLQ01855.1"/>
    <property type="molecule type" value="Genomic_DNA"/>
</dbReference>
<evidence type="ECO:0000313" key="3">
    <source>
        <dbReference type="Proteomes" id="UP000186817"/>
    </source>
</evidence>
<dbReference type="AlphaFoldDB" id="A0A1Q9E350"/>
<gene>
    <name evidence="2" type="ORF">AK812_SmicGene15369</name>
</gene>
<protein>
    <submittedName>
        <fullName evidence="2">Uncharacterized protein</fullName>
    </submittedName>
</protein>
<feature type="compositionally biased region" description="Polar residues" evidence="1">
    <location>
        <begin position="233"/>
        <end position="243"/>
    </location>
</feature>
<sequence length="1193" mass="134974">MELYRLVDNLMRVKAPKAFILAILCLVFNERLIYRLDKDRQEFYFCEHYAGEGVMTREARQQKLHGRVQPVNRKIGKDGREKFTGTYTKSFGKHMAELLPLFNRSPALRPVSMVDASTIQKLEKLDMGADDWADAGLPGLLQYLYGAKGLVIPTEWQHHIFILVEEGDVNRLKEVAQELQAAIQIAQSDSKTEPGTESQLQAVHGMRELLNKFQLLQAAYVDQKMEIEKLRNSRGQAKRTLSASPPPSKRRDDDSDDDEGPRVLQMKDLTKTEKEKIRRICSPKKGSGNLEVPENVFQMWQDVSKGGFYSKEDLKNELSYSQTRVDKIVAWAEKKGLVRLLGMATSCEYDDETLEYWVNTRTSGTLTKEDLEEMQHKREYSGENEGDLEMNPRVNLDGFDFSDDDPLIHTNPKSQEGDGQKTVASQMKEHLKYVLKAKNSLEGFIDKIRAAGAGDDEGKAKVSSAMKKMNDMLKELDTLYDDMSEAKAEGSTSGYSELTVEVKTYFMKAQKLMSKCSALEASNKLWSQCLVFWVSSELCMGNRNILPSFLDRQLLSKARKAARNAIDTSYIMLQVGCTATPVISAQVYLIATKYGKGTFTHGDKVPAKDLVTDARASAKRDPCEILRKISKIDVSSADAPLYALLRKHGLALPLDFCWTRAGNIDKYPFFSPKAQLEVLSRQGHFHRVLGVPVHLAHEALGLFWKKFRAVHPEHSIFDNSRNLDFEKLIPYYLHGDGGRGFKKDPIEILSMLPALGSGSNKMRYDLSSKRPLQSELELGINLQGNSGANRFLFSVVSSLVAKSDPQIFDDLMETWSESLQALLNHGFQAEGSTWRVVILGFTGDSPFVKKVAKTTRSFHNVRKRFFSLTPQKGCCWLCHAGFESPEEGIFIPFEHLGFTEPEWVKTTRLANPLPWDGNGAAILQHMLLDKADTPASCFRADFFHIWHAGVGQDFTASSLIYAMKVLFGRGGVHRDLSALNEALKNWIRSSGKRLRCGHLTEDLLGYNGTREYPEGKWSKNMDTAIIMKFLTHFLQRTDFEDKVQSDGILQEILASAVAIGRVVKVCFEAEFFMSSAHCMIIIENGHRFLRGYANLVSTCHSRGLCLFKLRPKIHYLNHVFLRVYEEWEASATATNPMAEATFMSEDFVGRTARISRRVSPRAVALKTLQRYNLHMKTALDKETYDMLDFSWLD</sequence>
<reference evidence="2 3" key="1">
    <citation type="submission" date="2016-02" db="EMBL/GenBank/DDBJ databases">
        <title>Genome analysis of coral dinoflagellate symbionts highlights evolutionary adaptations to a symbiotic lifestyle.</title>
        <authorList>
            <person name="Aranda M."/>
            <person name="Li Y."/>
            <person name="Liew Y.J."/>
            <person name="Baumgarten S."/>
            <person name="Simakov O."/>
            <person name="Wilson M."/>
            <person name="Piel J."/>
            <person name="Ashoor H."/>
            <person name="Bougouffa S."/>
            <person name="Bajic V.B."/>
            <person name="Ryu T."/>
            <person name="Ravasi T."/>
            <person name="Bayer T."/>
            <person name="Micklem G."/>
            <person name="Kim H."/>
            <person name="Bhak J."/>
            <person name="Lajeunesse T.C."/>
            <person name="Voolstra C.R."/>
        </authorList>
    </citation>
    <scope>NUCLEOTIDE SEQUENCE [LARGE SCALE GENOMIC DNA]</scope>
    <source>
        <strain evidence="2 3">CCMP2467</strain>
    </source>
</reference>
<keyword evidence="3" id="KW-1185">Reference proteome</keyword>
<organism evidence="2 3">
    <name type="scientific">Symbiodinium microadriaticum</name>
    <name type="common">Dinoflagellate</name>
    <name type="synonym">Zooxanthella microadriatica</name>
    <dbReference type="NCBI Taxonomy" id="2951"/>
    <lineage>
        <taxon>Eukaryota</taxon>
        <taxon>Sar</taxon>
        <taxon>Alveolata</taxon>
        <taxon>Dinophyceae</taxon>
        <taxon>Suessiales</taxon>
        <taxon>Symbiodiniaceae</taxon>
        <taxon>Symbiodinium</taxon>
    </lineage>
</organism>
<feature type="region of interest" description="Disordered" evidence="1">
    <location>
        <begin position="231"/>
        <end position="269"/>
    </location>
</feature>
<dbReference type="Proteomes" id="UP000186817">
    <property type="component" value="Unassembled WGS sequence"/>
</dbReference>
<evidence type="ECO:0000313" key="2">
    <source>
        <dbReference type="EMBL" id="OLQ01855.1"/>
    </source>
</evidence>
<evidence type="ECO:0000256" key="1">
    <source>
        <dbReference type="SAM" id="MobiDB-lite"/>
    </source>
</evidence>
<dbReference type="OrthoDB" id="443056at2759"/>